<keyword evidence="6 13" id="KW-0812">Transmembrane</keyword>
<evidence type="ECO:0000256" key="9">
    <source>
        <dbReference type="ARBA" id="ARBA00022840"/>
    </source>
</evidence>
<proteinExistence type="predicted"/>
<dbReference type="EC" id="2.7.13.3" evidence="3"/>
<dbReference type="PRINTS" id="PR00344">
    <property type="entry name" value="BCTRLSENSOR"/>
</dbReference>
<feature type="transmembrane region" description="Helical" evidence="13">
    <location>
        <begin position="105"/>
        <end position="132"/>
    </location>
</feature>
<dbReference type="InterPro" id="IPR036890">
    <property type="entry name" value="HATPase_C_sf"/>
</dbReference>
<evidence type="ECO:0000256" key="12">
    <source>
        <dbReference type="ARBA" id="ARBA00023136"/>
    </source>
</evidence>
<dbReference type="InterPro" id="IPR050351">
    <property type="entry name" value="BphY/WalK/GraS-like"/>
</dbReference>
<dbReference type="RefSeq" id="WP_122100703.1">
    <property type="nucleotide sequence ID" value="NZ_RFLY01000003.1"/>
</dbReference>
<dbReference type="SUPFAM" id="SSF55785">
    <property type="entry name" value="PYP-like sensor domain (PAS domain)"/>
    <property type="match status" value="1"/>
</dbReference>
<dbReference type="Gene3D" id="3.30.565.10">
    <property type="entry name" value="Histidine kinase-like ATPase, C-terminal domain"/>
    <property type="match status" value="1"/>
</dbReference>
<organism evidence="15 16">
    <name type="scientific">Solilutibacter pythonis</name>
    <dbReference type="NCBI Taxonomy" id="2483112"/>
    <lineage>
        <taxon>Bacteria</taxon>
        <taxon>Pseudomonadati</taxon>
        <taxon>Pseudomonadota</taxon>
        <taxon>Gammaproteobacteria</taxon>
        <taxon>Lysobacterales</taxon>
        <taxon>Lysobacteraceae</taxon>
        <taxon>Solilutibacter</taxon>
    </lineage>
</organism>
<evidence type="ECO:0000259" key="14">
    <source>
        <dbReference type="PROSITE" id="PS50109"/>
    </source>
</evidence>
<protein>
    <recommendedName>
        <fullName evidence="3">histidine kinase</fullName>
        <ecNumber evidence="3">2.7.13.3</ecNumber>
    </recommendedName>
</protein>
<dbReference type="AlphaFoldDB" id="A0A3M2HWT4"/>
<dbReference type="SMART" id="SM00387">
    <property type="entry name" value="HATPase_c"/>
    <property type="match status" value="1"/>
</dbReference>
<keyword evidence="12 13" id="KW-0472">Membrane</keyword>
<keyword evidence="7" id="KW-0547">Nucleotide-binding</keyword>
<dbReference type="OrthoDB" id="9815750at2"/>
<dbReference type="InterPro" id="IPR036097">
    <property type="entry name" value="HisK_dim/P_sf"/>
</dbReference>
<dbReference type="CDD" id="cd00075">
    <property type="entry name" value="HATPase"/>
    <property type="match status" value="1"/>
</dbReference>
<keyword evidence="8 15" id="KW-0418">Kinase</keyword>
<dbReference type="InterPro" id="IPR003661">
    <property type="entry name" value="HisK_dim/P_dom"/>
</dbReference>
<comment type="caution">
    <text evidence="15">The sequence shown here is derived from an EMBL/GenBank/DDBJ whole genome shotgun (WGS) entry which is preliminary data.</text>
</comment>
<evidence type="ECO:0000256" key="4">
    <source>
        <dbReference type="ARBA" id="ARBA00022553"/>
    </source>
</evidence>
<keyword evidence="9" id="KW-0067">ATP-binding</keyword>
<dbReference type="PROSITE" id="PS50109">
    <property type="entry name" value="HIS_KIN"/>
    <property type="match status" value="1"/>
</dbReference>
<dbReference type="SUPFAM" id="SSF55874">
    <property type="entry name" value="ATPase domain of HSP90 chaperone/DNA topoisomerase II/histidine kinase"/>
    <property type="match status" value="1"/>
</dbReference>
<dbReference type="GO" id="GO:0016020">
    <property type="term" value="C:membrane"/>
    <property type="evidence" value="ECO:0007669"/>
    <property type="project" value="UniProtKB-SubCell"/>
</dbReference>
<evidence type="ECO:0000256" key="11">
    <source>
        <dbReference type="ARBA" id="ARBA00023012"/>
    </source>
</evidence>
<evidence type="ECO:0000256" key="6">
    <source>
        <dbReference type="ARBA" id="ARBA00022692"/>
    </source>
</evidence>
<feature type="transmembrane region" description="Helical" evidence="13">
    <location>
        <begin position="80"/>
        <end position="99"/>
    </location>
</feature>
<evidence type="ECO:0000256" key="2">
    <source>
        <dbReference type="ARBA" id="ARBA00004141"/>
    </source>
</evidence>
<keyword evidence="4" id="KW-0597">Phosphoprotein</keyword>
<dbReference type="InterPro" id="IPR035965">
    <property type="entry name" value="PAS-like_dom_sf"/>
</dbReference>
<dbReference type="Proteomes" id="UP000275012">
    <property type="component" value="Unassembled WGS sequence"/>
</dbReference>
<dbReference type="InterPro" id="IPR005467">
    <property type="entry name" value="His_kinase_dom"/>
</dbReference>
<dbReference type="PANTHER" id="PTHR42878">
    <property type="entry name" value="TWO-COMPONENT HISTIDINE KINASE"/>
    <property type="match status" value="1"/>
</dbReference>
<accession>A0A3M2HWT4</accession>
<evidence type="ECO:0000256" key="10">
    <source>
        <dbReference type="ARBA" id="ARBA00022989"/>
    </source>
</evidence>
<dbReference type="GO" id="GO:0007234">
    <property type="term" value="P:osmosensory signaling via phosphorelay pathway"/>
    <property type="evidence" value="ECO:0007669"/>
    <property type="project" value="TreeGrafter"/>
</dbReference>
<feature type="transmembrane region" description="Helical" evidence="13">
    <location>
        <begin position="54"/>
        <end position="73"/>
    </location>
</feature>
<evidence type="ECO:0000256" key="3">
    <source>
        <dbReference type="ARBA" id="ARBA00012438"/>
    </source>
</evidence>
<keyword evidence="5" id="KW-0808">Transferase</keyword>
<evidence type="ECO:0000313" key="15">
    <source>
        <dbReference type="EMBL" id="RMH94181.1"/>
    </source>
</evidence>
<evidence type="ECO:0000256" key="8">
    <source>
        <dbReference type="ARBA" id="ARBA00022777"/>
    </source>
</evidence>
<keyword evidence="11" id="KW-0902">Two-component regulatory system</keyword>
<dbReference type="PANTHER" id="PTHR42878:SF7">
    <property type="entry name" value="SENSOR HISTIDINE KINASE GLRK"/>
    <property type="match status" value="1"/>
</dbReference>
<evidence type="ECO:0000256" key="13">
    <source>
        <dbReference type="SAM" id="Phobius"/>
    </source>
</evidence>
<dbReference type="GO" id="GO:0030295">
    <property type="term" value="F:protein kinase activator activity"/>
    <property type="evidence" value="ECO:0007669"/>
    <property type="project" value="TreeGrafter"/>
</dbReference>
<sequence>MTGRKLKAFHDRSFRSEIRAHALFRALLALLILSVVSMPSSLDAADPGDAISALGVAGGYLLLAFGLLSLAYLHGGGPRLLAFGTLLDFVFTGSVLHAAPGLTDVVALAWMLNVAAVSLMVSMRVGMLLAVLSGLGLLQPSMLDGGVQNIERWLPYLLAYLIIALGSSRLGRLLHDSGKVAERQSAQILELSAMNEQILERLPVGVLVIDGEGVIRRANKVANELLKLSSAEGARVEVSSPALAQRLSDWRRQVASDSRVFALGGPGSSIEPQFLRLHPAVEDTLIFLEDTTQASRRAETMTLATLGRFSASLAHEIRNPLSAINYAAQLLGESANLDVMDRKMLEIIAQQVQRTNGIIQGVLGLARREKASPQAFDLARMIREFAEEYRAGFPLDADTLALRVPDSPLMAEADPRHVHQIVMVLVSNARYYGRMPEQPAHMTLRVGTEGTAVVVDVIDRGPGIPAASVDNLFRPFYTTSSHGTGLGLYIARELAMACRGDLEYLRRPSGACFRLRLLAASPSATSAG</sequence>
<dbReference type="Pfam" id="PF00512">
    <property type="entry name" value="HisKA"/>
    <property type="match status" value="1"/>
</dbReference>
<dbReference type="GO" id="GO:0000155">
    <property type="term" value="F:phosphorelay sensor kinase activity"/>
    <property type="evidence" value="ECO:0007669"/>
    <property type="project" value="InterPro"/>
</dbReference>
<dbReference type="Gene3D" id="1.10.287.130">
    <property type="match status" value="1"/>
</dbReference>
<dbReference type="GO" id="GO:0000156">
    <property type="term" value="F:phosphorelay response regulator activity"/>
    <property type="evidence" value="ECO:0007669"/>
    <property type="project" value="TreeGrafter"/>
</dbReference>
<evidence type="ECO:0000256" key="7">
    <source>
        <dbReference type="ARBA" id="ARBA00022741"/>
    </source>
</evidence>
<reference evidence="15 16" key="1">
    <citation type="submission" date="2018-10" db="EMBL/GenBank/DDBJ databases">
        <title>Proposal of Lysobacter pythonis sp. nov. isolated from royal pythons (Python regius).</title>
        <authorList>
            <person name="Hans-Juergen B."/>
            <person name="Huptas C."/>
            <person name="Sandra B."/>
            <person name="Igor L."/>
            <person name="Joachim S."/>
            <person name="Siegfried S."/>
            <person name="Mareike W."/>
            <person name="Peter K."/>
        </authorList>
    </citation>
    <scope>NUCLEOTIDE SEQUENCE [LARGE SCALE GENOMIC DNA]</scope>
    <source>
        <strain evidence="15 16">4284/11</strain>
    </source>
</reference>
<evidence type="ECO:0000256" key="5">
    <source>
        <dbReference type="ARBA" id="ARBA00022679"/>
    </source>
</evidence>
<comment type="subcellular location">
    <subcellularLocation>
        <location evidence="2">Membrane</location>
        <topology evidence="2">Multi-pass membrane protein</topology>
    </subcellularLocation>
</comment>
<name>A0A3M2HWT4_9GAMM</name>
<evidence type="ECO:0000256" key="1">
    <source>
        <dbReference type="ARBA" id="ARBA00000085"/>
    </source>
</evidence>
<dbReference type="EMBL" id="RFLY01000003">
    <property type="protein sequence ID" value="RMH94181.1"/>
    <property type="molecule type" value="Genomic_DNA"/>
</dbReference>
<feature type="domain" description="Histidine kinase" evidence="14">
    <location>
        <begin position="312"/>
        <end position="521"/>
    </location>
</feature>
<dbReference type="InterPro" id="IPR004358">
    <property type="entry name" value="Sig_transdc_His_kin-like_C"/>
</dbReference>
<keyword evidence="16" id="KW-1185">Reference proteome</keyword>
<dbReference type="SUPFAM" id="SSF47384">
    <property type="entry name" value="Homodimeric domain of signal transducing histidine kinase"/>
    <property type="match status" value="1"/>
</dbReference>
<dbReference type="Gene3D" id="3.30.450.20">
    <property type="entry name" value="PAS domain"/>
    <property type="match status" value="1"/>
</dbReference>
<dbReference type="Pfam" id="PF13188">
    <property type="entry name" value="PAS_8"/>
    <property type="match status" value="1"/>
</dbReference>
<feature type="transmembrane region" description="Helical" evidence="13">
    <location>
        <begin position="153"/>
        <end position="171"/>
    </location>
</feature>
<dbReference type="CDD" id="cd00082">
    <property type="entry name" value="HisKA"/>
    <property type="match status" value="1"/>
</dbReference>
<comment type="catalytic activity">
    <reaction evidence="1">
        <text>ATP + protein L-histidine = ADP + protein N-phospho-L-histidine.</text>
        <dbReference type="EC" id="2.7.13.3"/>
    </reaction>
</comment>
<dbReference type="InterPro" id="IPR000014">
    <property type="entry name" value="PAS"/>
</dbReference>
<dbReference type="InterPro" id="IPR003594">
    <property type="entry name" value="HATPase_dom"/>
</dbReference>
<dbReference type="Pfam" id="PF02518">
    <property type="entry name" value="HATPase_c"/>
    <property type="match status" value="1"/>
</dbReference>
<gene>
    <name evidence="15" type="ORF">EBB59_03200</name>
</gene>
<dbReference type="SMART" id="SM00388">
    <property type="entry name" value="HisKA"/>
    <property type="match status" value="1"/>
</dbReference>
<evidence type="ECO:0000313" key="16">
    <source>
        <dbReference type="Proteomes" id="UP000275012"/>
    </source>
</evidence>
<dbReference type="GO" id="GO:0005524">
    <property type="term" value="F:ATP binding"/>
    <property type="evidence" value="ECO:0007669"/>
    <property type="project" value="UniProtKB-KW"/>
</dbReference>
<keyword evidence="10 13" id="KW-1133">Transmembrane helix</keyword>